<protein>
    <submittedName>
        <fullName evidence="1">MED6 mediator sub complex component-domain-containing protein</fullName>
    </submittedName>
</protein>
<sequence>MRLDGRCQGCGREQRFGRGHTLTQLAVPTLQKYGATQRCRLLLLSPISVVDHHFDFDGNEQCDMDLNDLHPPDDYSHRFFIWHEWIQANGPLTNENVFDYFATSMFYDKQSNNQVLRMQTMHTGIPLQNEAEELRRFTGIEFAVVHAQPPSFFVIHRRERLSPDEVRPLVAYFIMNNRIYQSPDVYTLVSNRLLTSLHSLQSSLDILRQHRPTYTPRTGFVWPIKEAATADEKKRDADGEPATTQTSETLLTEMPAKKKVLVTSGGAKKRQNNTLLMNAMRTTAIHASQSFVLPTALSESNMPDTPASASVGRSSTTPAPASQASPSSRTVGVPTSTSQESAPAKTPSAANKKKKKRGSVAQ</sequence>
<keyword evidence="2" id="KW-1185">Reference proteome</keyword>
<proteinExistence type="predicted"/>
<reference evidence="1" key="1">
    <citation type="journal article" date="2021" name="Environ. Microbiol.">
        <title>Gene family expansions and transcriptome signatures uncover fungal adaptations to wood decay.</title>
        <authorList>
            <person name="Hage H."/>
            <person name="Miyauchi S."/>
            <person name="Viragh M."/>
            <person name="Drula E."/>
            <person name="Min B."/>
            <person name="Chaduli D."/>
            <person name="Navarro D."/>
            <person name="Favel A."/>
            <person name="Norest M."/>
            <person name="Lesage-Meessen L."/>
            <person name="Balint B."/>
            <person name="Merenyi Z."/>
            <person name="de Eugenio L."/>
            <person name="Morin E."/>
            <person name="Martinez A.T."/>
            <person name="Baldrian P."/>
            <person name="Stursova M."/>
            <person name="Martinez M.J."/>
            <person name="Novotny C."/>
            <person name="Magnuson J.K."/>
            <person name="Spatafora J.W."/>
            <person name="Maurice S."/>
            <person name="Pangilinan J."/>
            <person name="Andreopoulos W."/>
            <person name="LaButti K."/>
            <person name="Hundley H."/>
            <person name="Na H."/>
            <person name="Kuo A."/>
            <person name="Barry K."/>
            <person name="Lipzen A."/>
            <person name="Henrissat B."/>
            <person name="Riley R."/>
            <person name="Ahrendt S."/>
            <person name="Nagy L.G."/>
            <person name="Grigoriev I.V."/>
            <person name="Martin F."/>
            <person name="Rosso M.N."/>
        </authorList>
    </citation>
    <scope>NUCLEOTIDE SEQUENCE</scope>
    <source>
        <strain evidence="1">CBS 384.51</strain>
    </source>
</reference>
<comment type="caution">
    <text evidence="1">The sequence shown here is derived from an EMBL/GenBank/DDBJ whole genome shotgun (WGS) entry which is preliminary data.</text>
</comment>
<evidence type="ECO:0000313" key="2">
    <source>
        <dbReference type="Proteomes" id="UP001055072"/>
    </source>
</evidence>
<accession>A0ACB8UJJ2</accession>
<gene>
    <name evidence="1" type="ORF">BDY19DRAFT_988377</name>
</gene>
<organism evidence="1 2">
    <name type="scientific">Irpex rosettiformis</name>
    <dbReference type="NCBI Taxonomy" id="378272"/>
    <lineage>
        <taxon>Eukaryota</taxon>
        <taxon>Fungi</taxon>
        <taxon>Dikarya</taxon>
        <taxon>Basidiomycota</taxon>
        <taxon>Agaricomycotina</taxon>
        <taxon>Agaricomycetes</taxon>
        <taxon>Polyporales</taxon>
        <taxon>Irpicaceae</taxon>
        <taxon>Irpex</taxon>
    </lineage>
</organism>
<evidence type="ECO:0000313" key="1">
    <source>
        <dbReference type="EMBL" id="KAI0094548.1"/>
    </source>
</evidence>
<name>A0ACB8UJJ2_9APHY</name>
<dbReference type="EMBL" id="MU274900">
    <property type="protein sequence ID" value="KAI0094548.1"/>
    <property type="molecule type" value="Genomic_DNA"/>
</dbReference>
<dbReference type="Proteomes" id="UP001055072">
    <property type="component" value="Unassembled WGS sequence"/>
</dbReference>